<dbReference type="Gene3D" id="3.40.630.30">
    <property type="match status" value="2"/>
</dbReference>
<organism evidence="1 2">
    <name type="scientific">Diploptera punctata</name>
    <name type="common">Pacific beetle cockroach</name>
    <dbReference type="NCBI Taxonomy" id="6984"/>
    <lineage>
        <taxon>Eukaryota</taxon>
        <taxon>Metazoa</taxon>
        <taxon>Ecdysozoa</taxon>
        <taxon>Arthropoda</taxon>
        <taxon>Hexapoda</taxon>
        <taxon>Insecta</taxon>
        <taxon>Pterygota</taxon>
        <taxon>Neoptera</taxon>
        <taxon>Polyneoptera</taxon>
        <taxon>Dictyoptera</taxon>
        <taxon>Blattodea</taxon>
        <taxon>Blaberoidea</taxon>
        <taxon>Blaberidae</taxon>
        <taxon>Diplopterinae</taxon>
        <taxon>Diploptera</taxon>
    </lineage>
</organism>
<reference evidence="1" key="1">
    <citation type="journal article" date="2023" name="IScience">
        <title>Live-bearing cockroach genome reveals convergent evolutionary mechanisms linked to viviparity in insects and beyond.</title>
        <authorList>
            <person name="Fouks B."/>
            <person name="Harrison M.C."/>
            <person name="Mikhailova A.A."/>
            <person name="Marchal E."/>
            <person name="English S."/>
            <person name="Carruthers M."/>
            <person name="Jennings E.C."/>
            <person name="Chiamaka E.L."/>
            <person name="Frigard R.A."/>
            <person name="Pippel M."/>
            <person name="Attardo G.M."/>
            <person name="Benoit J.B."/>
            <person name="Bornberg-Bauer E."/>
            <person name="Tobe S.S."/>
        </authorList>
    </citation>
    <scope>NUCLEOTIDE SEQUENCE</scope>
    <source>
        <strain evidence="1">Stay&amp;Tobe</strain>
    </source>
</reference>
<name>A0AAD8EJ86_DIPPU</name>
<sequence length="226" mass="25857">LNMSGGKWTRPNEVPYPNVWKRYEGKREIEGVKPVFLIQDVTEDLEDEIVEHMTTVFLQDEPMCKAVGMAEDPVSLKEFQDMWRDYMKYKIALVAVVEPGTSPYPARVAGCNLLGVTNKSDKVDTSKYKGEAFQKMVQTLEYMNEKAKVFEKYDVDHYIARFELGRAVGLPLTVTLFSPPSTQWMGGQCGMETLVELDYEDYKDEEGRVVFPGMPHKSMKLMAGWI</sequence>
<dbReference type="PANTHER" id="PTHR20905:SF32">
    <property type="entry name" value="ARYLALKYLAMINE N-ACETYLTRANSFERASE-LIKE 7, ISOFORM A"/>
    <property type="match status" value="1"/>
</dbReference>
<feature type="non-terminal residue" evidence="1">
    <location>
        <position position="1"/>
    </location>
</feature>
<proteinExistence type="predicted"/>
<gene>
    <name evidence="1" type="ORF">L9F63_015703</name>
</gene>
<comment type="caution">
    <text evidence="1">The sequence shown here is derived from an EMBL/GenBank/DDBJ whole genome shotgun (WGS) entry which is preliminary data.</text>
</comment>
<reference evidence="1" key="2">
    <citation type="submission" date="2023-05" db="EMBL/GenBank/DDBJ databases">
        <authorList>
            <person name="Fouks B."/>
        </authorList>
    </citation>
    <scope>NUCLEOTIDE SEQUENCE</scope>
    <source>
        <strain evidence="1">Stay&amp;Tobe</strain>
        <tissue evidence="1">Testes</tissue>
    </source>
</reference>
<dbReference type="GO" id="GO:0008080">
    <property type="term" value="F:N-acetyltransferase activity"/>
    <property type="evidence" value="ECO:0007669"/>
    <property type="project" value="TreeGrafter"/>
</dbReference>
<keyword evidence="2" id="KW-1185">Reference proteome</keyword>
<dbReference type="Proteomes" id="UP001233999">
    <property type="component" value="Unassembled WGS sequence"/>
</dbReference>
<evidence type="ECO:0000313" key="1">
    <source>
        <dbReference type="EMBL" id="KAJ9592630.1"/>
    </source>
</evidence>
<protein>
    <submittedName>
        <fullName evidence="1">Uncharacterized protein</fullName>
    </submittedName>
</protein>
<accession>A0AAD8EJ86</accession>
<dbReference type="PANTHER" id="PTHR20905">
    <property type="entry name" value="N-ACETYLTRANSFERASE-RELATED"/>
    <property type="match status" value="1"/>
</dbReference>
<dbReference type="EMBL" id="JASPKZ010003822">
    <property type="protein sequence ID" value="KAJ9592630.1"/>
    <property type="molecule type" value="Genomic_DNA"/>
</dbReference>
<evidence type="ECO:0000313" key="2">
    <source>
        <dbReference type="Proteomes" id="UP001233999"/>
    </source>
</evidence>
<dbReference type="AlphaFoldDB" id="A0AAD8EJ86"/>